<dbReference type="PANTHER" id="PTHR42756">
    <property type="entry name" value="TRANSCRIPTIONAL REGULATOR, MARR"/>
    <property type="match status" value="1"/>
</dbReference>
<evidence type="ECO:0000256" key="2">
    <source>
        <dbReference type="ARBA" id="ARBA00023125"/>
    </source>
</evidence>
<dbReference type="PRINTS" id="PR00598">
    <property type="entry name" value="HTHMARR"/>
</dbReference>
<evidence type="ECO:0000313" key="6">
    <source>
        <dbReference type="Proteomes" id="UP000490800"/>
    </source>
</evidence>
<comment type="caution">
    <text evidence="5">The sequence shown here is derived from an EMBL/GenBank/DDBJ whole genome shotgun (WGS) entry which is preliminary data.</text>
</comment>
<proteinExistence type="predicted"/>
<dbReference type="PANTHER" id="PTHR42756:SF1">
    <property type="entry name" value="TRANSCRIPTIONAL REPRESSOR OF EMRAB OPERON"/>
    <property type="match status" value="1"/>
</dbReference>
<evidence type="ECO:0000313" key="5">
    <source>
        <dbReference type="EMBL" id="MVP02552.1"/>
    </source>
</evidence>
<dbReference type="PROSITE" id="PS50995">
    <property type="entry name" value="HTH_MARR_2"/>
    <property type="match status" value="1"/>
</dbReference>
<dbReference type="GO" id="GO:0003700">
    <property type="term" value="F:DNA-binding transcription factor activity"/>
    <property type="evidence" value="ECO:0007669"/>
    <property type="project" value="InterPro"/>
</dbReference>
<sequence>MPNREHIEMDTAFRQLLRKMSNEWTKCVDRSFSKSQFLILEILSKEGPQKISSLADALFITAGAVTGMSDKLIASGFSERIRTEEDRRCVYLAITEEGRQMVASMGAYRHNIIERMLQGLTDEDMSNMTRIFSHMINNLDADEPSDKK</sequence>
<gene>
    <name evidence="5" type="ORF">EDM21_24090</name>
</gene>
<name>A0A7X3FP09_9BACL</name>
<accession>A0A7X3FP09</accession>
<dbReference type="EMBL" id="RHLK01000028">
    <property type="protein sequence ID" value="MVP02552.1"/>
    <property type="molecule type" value="Genomic_DNA"/>
</dbReference>
<dbReference type="SUPFAM" id="SSF46785">
    <property type="entry name" value="Winged helix' DNA-binding domain"/>
    <property type="match status" value="1"/>
</dbReference>
<dbReference type="GO" id="GO:0003677">
    <property type="term" value="F:DNA binding"/>
    <property type="evidence" value="ECO:0007669"/>
    <property type="project" value="UniProtKB-KW"/>
</dbReference>
<dbReference type="InterPro" id="IPR000835">
    <property type="entry name" value="HTH_MarR-typ"/>
</dbReference>
<dbReference type="Gene3D" id="1.10.10.10">
    <property type="entry name" value="Winged helix-like DNA-binding domain superfamily/Winged helix DNA-binding domain"/>
    <property type="match status" value="1"/>
</dbReference>
<organism evidence="5 6">
    <name type="scientific">Paenibacillus lutrae</name>
    <dbReference type="NCBI Taxonomy" id="2078573"/>
    <lineage>
        <taxon>Bacteria</taxon>
        <taxon>Bacillati</taxon>
        <taxon>Bacillota</taxon>
        <taxon>Bacilli</taxon>
        <taxon>Bacillales</taxon>
        <taxon>Paenibacillaceae</taxon>
        <taxon>Paenibacillus</taxon>
    </lineage>
</organism>
<dbReference type="OrthoDB" id="166070at2"/>
<keyword evidence="6" id="KW-1185">Reference proteome</keyword>
<evidence type="ECO:0000256" key="3">
    <source>
        <dbReference type="ARBA" id="ARBA00023163"/>
    </source>
</evidence>
<dbReference type="Pfam" id="PF01047">
    <property type="entry name" value="MarR"/>
    <property type="match status" value="1"/>
</dbReference>
<dbReference type="InterPro" id="IPR036388">
    <property type="entry name" value="WH-like_DNA-bd_sf"/>
</dbReference>
<dbReference type="AlphaFoldDB" id="A0A7X3FP09"/>
<keyword evidence="1" id="KW-0805">Transcription regulation</keyword>
<feature type="domain" description="HTH marR-type" evidence="4">
    <location>
        <begin position="6"/>
        <end position="137"/>
    </location>
</feature>
<protein>
    <submittedName>
        <fullName evidence="5">MarR family transcriptional regulator</fullName>
    </submittedName>
</protein>
<evidence type="ECO:0000256" key="1">
    <source>
        <dbReference type="ARBA" id="ARBA00023015"/>
    </source>
</evidence>
<dbReference type="SMART" id="SM00347">
    <property type="entry name" value="HTH_MARR"/>
    <property type="match status" value="1"/>
</dbReference>
<evidence type="ECO:0000259" key="4">
    <source>
        <dbReference type="PROSITE" id="PS50995"/>
    </source>
</evidence>
<dbReference type="RefSeq" id="WP_157338898.1">
    <property type="nucleotide sequence ID" value="NZ_RHLK01000028.1"/>
</dbReference>
<dbReference type="InterPro" id="IPR036390">
    <property type="entry name" value="WH_DNA-bd_sf"/>
</dbReference>
<keyword evidence="3" id="KW-0804">Transcription</keyword>
<dbReference type="Proteomes" id="UP000490800">
    <property type="component" value="Unassembled WGS sequence"/>
</dbReference>
<keyword evidence="2" id="KW-0238">DNA-binding</keyword>
<reference evidence="5 6" key="1">
    <citation type="journal article" date="2019" name="Microorganisms">
        <title>Paenibacillus lutrae sp. nov., A Chitinolytic Species Isolated from A River Otter in Castril Natural Park, Granada, Spain.</title>
        <authorList>
            <person name="Rodriguez M."/>
            <person name="Reina J.C."/>
            <person name="Bejar V."/>
            <person name="Llamas I."/>
        </authorList>
    </citation>
    <scope>NUCLEOTIDE SEQUENCE [LARGE SCALE GENOMIC DNA]</scope>
    <source>
        <strain evidence="5 6">N10</strain>
    </source>
</reference>